<evidence type="ECO:0000256" key="12">
    <source>
        <dbReference type="PROSITE-ProRule" id="PRU01360"/>
    </source>
</evidence>
<keyword evidence="4" id="KW-0410">Iron transport</keyword>
<keyword evidence="10 12" id="KW-0472">Membrane</keyword>
<name>A0A6B8KAJ1_9HYPH</name>
<evidence type="ECO:0000256" key="5">
    <source>
        <dbReference type="ARBA" id="ARBA00022692"/>
    </source>
</evidence>
<comment type="subcellular location">
    <subcellularLocation>
        <location evidence="1 12">Cell outer membrane</location>
        <topology evidence="1 12">Multi-pass membrane protein</topology>
    </subcellularLocation>
</comment>
<keyword evidence="8" id="KW-0406">Ion transport</keyword>
<keyword evidence="2 12" id="KW-0813">Transport</keyword>
<accession>A0A6B8KAJ1</accession>
<evidence type="ECO:0000256" key="6">
    <source>
        <dbReference type="ARBA" id="ARBA00022729"/>
    </source>
</evidence>
<evidence type="ECO:0000259" key="17">
    <source>
        <dbReference type="Pfam" id="PF07715"/>
    </source>
</evidence>
<dbReference type="GO" id="GO:0015344">
    <property type="term" value="F:siderophore uptake transmembrane transporter activity"/>
    <property type="evidence" value="ECO:0007669"/>
    <property type="project" value="TreeGrafter"/>
</dbReference>
<dbReference type="PANTHER" id="PTHR32552:SF89">
    <property type="entry name" value="CATECHOLATE SIDEROPHORE RECEPTOR FIU"/>
    <property type="match status" value="1"/>
</dbReference>
<keyword evidence="5 12" id="KW-0812">Transmembrane</keyword>
<evidence type="ECO:0000256" key="11">
    <source>
        <dbReference type="ARBA" id="ARBA00023237"/>
    </source>
</evidence>
<dbReference type="InterPro" id="IPR000531">
    <property type="entry name" value="Beta-barrel_TonB"/>
</dbReference>
<proteinExistence type="inferred from homology"/>
<evidence type="ECO:0000256" key="10">
    <source>
        <dbReference type="ARBA" id="ARBA00023136"/>
    </source>
</evidence>
<keyword evidence="6 15" id="KW-0732">Signal</keyword>
<evidence type="ECO:0000256" key="13">
    <source>
        <dbReference type="RuleBase" id="RU003357"/>
    </source>
</evidence>
<dbReference type="OrthoDB" id="9760494at2"/>
<dbReference type="Gene3D" id="2.40.170.20">
    <property type="entry name" value="TonB-dependent receptor, beta-barrel domain"/>
    <property type="match status" value="1"/>
</dbReference>
<gene>
    <name evidence="18" type="ORF">H2LOC_005045</name>
</gene>
<evidence type="ECO:0000256" key="9">
    <source>
        <dbReference type="ARBA" id="ARBA00023077"/>
    </source>
</evidence>
<dbReference type="PANTHER" id="PTHR32552">
    <property type="entry name" value="FERRICHROME IRON RECEPTOR-RELATED"/>
    <property type="match status" value="1"/>
</dbReference>
<keyword evidence="9 13" id="KW-0798">TonB box</keyword>
<evidence type="ECO:0000256" key="7">
    <source>
        <dbReference type="ARBA" id="ARBA00023004"/>
    </source>
</evidence>
<feature type="chain" id="PRO_5025467824" evidence="15">
    <location>
        <begin position="21"/>
        <end position="857"/>
    </location>
</feature>
<evidence type="ECO:0000313" key="19">
    <source>
        <dbReference type="Proteomes" id="UP000309061"/>
    </source>
</evidence>
<dbReference type="EMBL" id="CP046052">
    <property type="protein sequence ID" value="QGM45106.1"/>
    <property type="molecule type" value="Genomic_DNA"/>
</dbReference>
<evidence type="ECO:0000256" key="1">
    <source>
        <dbReference type="ARBA" id="ARBA00004571"/>
    </source>
</evidence>
<organism evidence="18 19">
    <name type="scientific">Methylocystis heyeri</name>
    <dbReference type="NCBI Taxonomy" id="391905"/>
    <lineage>
        <taxon>Bacteria</taxon>
        <taxon>Pseudomonadati</taxon>
        <taxon>Pseudomonadota</taxon>
        <taxon>Alphaproteobacteria</taxon>
        <taxon>Hyphomicrobiales</taxon>
        <taxon>Methylocystaceae</taxon>
        <taxon>Methylocystis</taxon>
    </lineage>
</organism>
<evidence type="ECO:0000256" key="2">
    <source>
        <dbReference type="ARBA" id="ARBA00022448"/>
    </source>
</evidence>
<dbReference type="InterPro" id="IPR012910">
    <property type="entry name" value="Plug_dom"/>
</dbReference>
<evidence type="ECO:0000256" key="3">
    <source>
        <dbReference type="ARBA" id="ARBA00022452"/>
    </source>
</evidence>
<dbReference type="SUPFAM" id="SSF56935">
    <property type="entry name" value="Porins"/>
    <property type="match status" value="1"/>
</dbReference>
<feature type="compositionally biased region" description="Low complexity" evidence="14">
    <location>
        <begin position="114"/>
        <end position="128"/>
    </location>
</feature>
<feature type="signal peptide" evidence="15">
    <location>
        <begin position="1"/>
        <end position="20"/>
    </location>
</feature>
<keyword evidence="11 12" id="KW-0998">Cell outer membrane</keyword>
<keyword evidence="19" id="KW-1185">Reference proteome</keyword>
<feature type="region of interest" description="Disordered" evidence="14">
    <location>
        <begin position="108"/>
        <end position="128"/>
    </location>
</feature>
<dbReference type="InterPro" id="IPR036942">
    <property type="entry name" value="Beta-barrel_TonB_sf"/>
</dbReference>
<feature type="domain" description="TonB-dependent receptor plug" evidence="17">
    <location>
        <begin position="135"/>
        <end position="238"/>
    </location>
</feature>
<dbReference type="GO" id="GO:0009279">
    <property type="term" value="C:cell outer membrane"/>
    <property type="evidence" value="ECO:0007669"/>
    <property type="project" value="UniProtKB-SubCell"/>
</dbReference>
<evidence type="ECO:0000256" key="15">
    <source>
        <dbReference type="SAM" id="SignalP"/>
    </source>
</evidence>
<evidence type="ECO:0000256" key="4">
    <source>
        <dbReference type="ARBA" id="ARBA00022496"/>
    </source>
</evidence>
<dbReference type="InterPro" id="IPR039426">
    <property type="entry name" value="TonB-dep_rcpt-like"/>
</dbReference>
<comment type="similarity">
    <text evidence="12 13">Belongs to the TonB-dependent receptor family.</text>
</comment>
<evidence type="ECO:0000256" key="8">
    <source>
        <dbReference type="ARBA" id="ARBA00023065"/>
    </source>
</evidence>
<sequence length="857" mass="92677">MHKTWIGGPSLAAMSLVVSAAAMLPTFDQAFAQADIGEVKVVARQAKPKAKPKPAPHVVHHAEPHPVVVAHSAPVRSHAPARVVSQRPTAPSPVVAAGAGAGLPISSDAAIGTNAPPGSAPALSPSQAPLNSFEPASVVSDKILRDVVVPSGDYNEAVKYTPGFYSNNPNGPLGDAKGGWRGFQDGQYNITFDGIPFGDLNDPTHHSAAYFPAQFLGKVTLDRGPGAASQVGYATFGGTLALQSLELKDHFGGSLESYYGNFSTLVSAATLQSGLDEATGVRALMQYYHAETAGALQYNSVETNQWLLKADRQFGDINITGFANYGREHYDGGNTPGVQQYFLGGPTYAALGPNPFTAQYVGYNNSEKQTDMEYITAKAEYFGIRFKDTAYTYAYWYPSLQNNPANTATEGLSYLIGGADTITSVKIPLLLGGSTKQGFNVPVGDITGYVKNNDYRVWGNIFDATRDIEAGYASGTLRTGVWWERGDNWRLQEYINYTTGVTYPYYATSLLGAYQGAYKIDLGSHTQNVQPFIEYEWRPIENLSITPGYKFEAFTRNQTARINQTTISPQYYENTYRAGMPFFAARYKITPEVTVYGQASRGFLAPTVSAYYVFNPGMDNIQPQTTTNYQLGAVYKSGDFTGDIDVYQITANNFPVTYTDTTGLTTYQNGGSARYRGIEAEGTYKIIQGLAFYASGAYGNARFLNGQFAGLEVGGAPRYTAATGFIYDNGDIFGSIMHKVTGDLYGTSGNEAYWWGNLGTIALTNPAVNHIPAYHTTDLVLGYRTDYFSQVGFHNKVEFKFGVTNLFDNHGLTDIGGSPVGYLNPSIGGNNKFTSGAPFTYTSQAGRYIYGGVKVSF</sequence>
<dbReference type="Pfam" id="PF00593">
    <property type="entry name" value="TonB_dep_Rec_b-barrel"/>
    <property type="match status" value="1"/>
</dbReference>
<dbReference type="Pfam" id="PF07715">
    <property type="entry name" value="Plug"/>
    <property type="match status" value="1"/>
</dbReference>
<keyword evidence="3 12" id="KW-1134">Transmembrane beta strand</keyword>
<keyword evidence="18" id="KW-0675">Receptor</keyword>
<feature type="domain" description="TonB-dependent receptor-like beta-barrel" evidence="16">
    <location>
        <begin position="318"/>
        <end position="806"/>
    </location>
</feature>
<dbReference type="PROSITE" id="PS52016">
    <property type="entry name" value="TONB_DEPENDENT_REC_3"/>
    <property type="match status" value="1"/>
</dbReference>
<evidence type="ECO:0000256" key="14">
    <source>
        <dbReference type="SAM" id="MobiDB-lite"/>
    </source>
</evidence>
<dbReference type="Proteomes" id="UP000309061">
    <property type="component" value="Chromosome"/>
</dbReference>
<reference evidence="18 19" key="1">
    <citation type="submission" date="2019-11" db="EMBL/GenBank/DDBJ databases">
        <title>The genome sequence of Methylocystis heyeri.</title>
        <authorList>
            <person name="Oshkin I.Y."/>
            <person name="Miroshnikov K."/>
            <person name="Dedysh S.N."/>
        </authorList>
    </citation>
    <scope>NUCLEOTIDE SEQUENCE [LARGE SCALE GENOMIC DNA]</scope>
    <source>
        <strain evidence="18 19">H2</strain>
    </source>
</reference>
<protein>
    <submittedName>
        <fullName evidence="18">TonB-dependent receptor</fullName>
    </submittedName>
</protein>
<evidence type="ECO:0000313" key="18">
    <source>
        <dbReference type="EMBL" id="QGM45106.1"/>
    </source>
</evidence>
<dbReference type="RefSeq" id="WP_136495390.1">
    <property type="nucleotide sequence ID" value="NZ_CP046052.1"/>
</dbReference>
<dbReference type="AlphaFoldDB" id="A0A6B8KAJ1"/>
<dbReference type="KEGG" id="mhey:H2LOC_005045"/>
<evidence type="ECO:0000259" key="16">
    <source>
        <dbReference type="Pfam" id="PF00593"/>
    </source>
</evidence>
<keyword evidence="7" id="KW-0408">Iron</keyword>